<feature type="domain" description="Protein kinase" evidence="8">
    <location>
        <begin position="704"/>
        <end position="987"/>
    </location>
</feature>
<evidence type="ECO:0000256" key="4">
    <source>
        <dbReference type="ARBA" id="ARBA00022741"/>
    </source>
</evidence>
<feature type="region of interest" description="Disordered" evidence="6">
    <location>
        <begin position="608"/>
        <end position="643"/>
    </location>
</feature>
<gene>
    <name evidence="9" type="ORF">C2E21_5624</name>
</gene>
<dbReference type="FunFam" id="3.80.10.10:FF:000041">
    <property type="entry name" value="LRR receptor-like serine/threonine-protein kinase ERECTA"/>
    <property type="match status" value="1"/>
</dbReference>
<dbReference type="STRING" id="3076.A0A2P6TNE3"/>
<dbReference type="InterPro" id="IPR000719">
    <property type="entry name" value="Prot_kinase_dom"/>
</dbReference>
<dbReference type="Proteomes" id="UP000239899">
    <property type="component" value="Unassembled WGS sequence"/>
</dbReference>
<dbReference type="Gene3D" id="1.10.510.10">
    <property type="entry name" value="Transferase(Phosphotransferase) domain 1"/>
    <property type="match status" value="1"/>
</dbReference>
<feature type="region of interest" description="Disordered" evidence="6">
    <location>
        <begin position="233"/>
        <end position="259"/>
    </location>
</feature>
<keyword evidence="5" id="KW-0067">ATP-binding</keyword>
<dbReference type="SUPFAM" id="SSF52058">
    <property type="entry name" value="L domain-like"/>
    <property type="match status" value="1"/>
</dbReference>
<evidence type="ECO:0000256" key="1">
    <source>
        <dbReference type="ARBA" id="ARBA00004430"/>
    </source>
</evidence>
<keyword evidence="7" id="KW-0812">Transmembrane</keyword>
<evidence type="ECO:0000313" key="9">
    <source>
        <dbReference type="EMBL" id="PRW50854.1"/>
    </source>
</evidence>
<keyword evidence="2" id="KW-0433">Leucine-rich repeat</keyword>
<dbReference type="InterPro" id="IPR011009">
    <property type="entry name" value="Kinase-like_dom_sf"/>
</dbReference>
<keyword evidence="7" id="KW-0472">Membrane</keyword>
<dbReference type="Pfam" id="PF07714">
    <property type="entry name" value="PK_Tyr_Ser-Thr"/>
    <property type="match status" value="1"/>
</dbReference>
<dbReference type="Gene3D" id="1.20.5.510">
    <property type="entry name" value="Single helix bin"/>
    <property type="match status" value="1"/>
</dbReference>
<evidence type="ECO:0000313" key="10">
    <source>
        <dbReference type="Proteomes" id="UP000239899"/>
    </source>
</evidence>
<feature type="transmembrane region" description="Helical" evidence="7">
    <location>
        <begin position="552"/>
        <end position="575"/>
    </location>
</feature>
<dbReference type="InterPro" id="IPR001245">
    <property type="entry name" value="Ser-Thr/Tyr_kinase_cat_dom"/>
</dbReference>
<feature type="compositionally biased region" description="Low complexity" evidence="6">
    <location>
        <begin position="630"/>
        <end position="643"/>
    </location>
</feature>
<dbReference type="PROSITE" id="PS50011">
    <property type="entry name" value="PROTEIN_KINASE_DOM"/>
    <property type="match status" value="1"/>
</dbReference>
<dbReference type="InterPro" id="IPR050647">
    <property type="entry name" value="Plant_LRR-RLKs"/>
</dbReference>
<dbReference type="PANTHER" id="PTHR48056:SF81">
    <property type="entry name" value="RECEPTOR PROTEIN-TYROSINE KINASE CEPR1"/>
    <property type="match status" value="1"/>
</dbReference>
<dbReference type="PROSITE" id="PS51450">
    <property type="entry name" value="LRR"/>
    <property type="match status" value="1"/>
</dbReference>
<feature type="region of interest" description="Disordered" evidence="6">
    <location>
        <begin position="18"/>
        <end position="79"/>
    </location>
</feature>
<keyword evidence="3" id="KW-0677">Repeat</keyword>
<comment type="caution">
    <text evidence="9">The sequence shown here is derived from an EMBL/GenBank/DDBJ whole genome shotgun (WGS) entry which is preliminary data.</text>
</comment>
<keyword evidence="4" id="KW-0547">Nucleotide-binding</keyword>
<dbReference type="PROSITE" id="PS00108">
    <property type="entry name" value="PROTEIN_KINASE_ST"/>
    <property type="match status" value="1"/>
</dbReference>
<comment type="subcellular location">
    <subcellularLocation>
        <location evidence="1">Cytoplasm</location>
        <location evidence="1">Cytoskeleton</location>
        <location evidence="1">Cilium axoneme</location>
    </subcellularLocation>
</comment>
<dbReference type="SMART" id="SM00220">
    <property type="entry name" value="S_TKc"/>
    <property type="match status" value="1"/>
</dbReference>
<evidence type="ECO:0000256" key="2">
    <source>
        <dbReference type="ARBA" id="ARBA00022614"/>
    </source>
</evidence>
<reference evidence="9 10" key="1">
    <citation type="journal article" date="2018" name="Plant J.">
        <title>Genome sequences of Chlorella sorokiniana UTEX 1602 and Micractinium conductrix SAG 241.80: implications to maltose excretion by a green alga.</title>
        <authorList>
            <person name="Arriola M.B."/>
            <person name="Velmurugan N."/>
            <person name="Zhang Y."/>
            <person name="Plunkett M.H."/>
            <person name="Hondzo H."/>
            <person name="Barney B.M."/>
        </authorList>
    </citation>
    <scope>NUCLEOTIDE SEQUENCE [LARGE SCALE GENOMIC DNA]</scope>
    <source>
        <strain evidence="10">UTEX 1602</strain>
    </source>
</reference>
<evidence type="ECO:0000256" key="5">
    <source>
        <dbReference type="ARBA" id="ARBA00022840"/>
    </source>
</evidence>
<dbReference type="PANTHER" id="PTHR48056">
    <property type="entry name" value="LRR RECEPTOR-LIKE SERINE/THREONINE-PROTEIN KINASE-RELATED"/>
    <property type="match status" value="1"/>
</dbReference>
<dbReference type="OrthoDB" id="679259at2759"/>
<evidence type="ECO:0000256" key="6">
    <source>
        <dbReference type="SAM" id="MobiDB-lite"/>
    </source>
</evidence>
<dbReference type="Pfam" id="PF00560">
    <property type="entry name" value="LRR_1"/>
    <property type="match status" value="2"/>
</dbReference>
<dbReference type="GO" id="GO:0005524">
    <property type="term" value="F:ATP binding"/>
    <property type="evidence" value="ECO:0007669"/>
    <property type="project" value="InterPro"/>
</dbReference>
<name>A0A2P6TNE3_CHLSO</name>
<dbReference type="AlphaFoldDB" id="A0A2P6TNE3"/>
<evidence type="ECO:0000259" key="8">
    <source>
        <dbReference type="PROSITE" id="PS50011"/>
    </source>
</evidence>
<protein>
    <submittedName>
        <fullName evidence="9">Serine threonine-kinase isoform B</fullName>
    </submittedName>
</protein>
<accession>A0A2P6TNE3</accession>
<dbReference type="GO" id="GO:0005930">
    <property type="term" value="C:axoneme"/>
    <property type="evidence" value="ECO:0007669"/>
    <property type="project" value="UniProtKB-SubCell"/>
</dbReference>
<keyword evidence="7" id="KW-1133">Transmembrane helix</keyword>
<feature type="region of interest" description="Disordered" evidence="6">
    <location>
        <begin position="318"/>
        <end position="337"/>
    </location>
</feature>
<organism evidence="9 10">
    <name type="scientific">Chlorella sorokiniana</name>
    <name type="common">Freshwater green alga</name>
    <dbReference type="NCBI Taxonomy" id="3076"/>
    <lineage>
        <taxon>Eukaryota</taxon>
        <taxon>Viridiplantae</taxon>
        <taxon>Chlorophyta</taxon>
        <taxon>core chlorophytes</taxon>
        <taxon>Trebouxiophyceae</taxon>
        <taxon>Chlorellales</taxon>
        <taxon>Chlorellaceae</taxon>
        <taxon>Chlorella clade</taxon>
        <taxon>Chlorella</taxon>
    </lineage>
</organism>
<evidence type="ECO:0000256" key="3">
    <source>
        <dbReference type="ARBA" id="ARBA00022737"/>
    </source>
</evidence>
<dbReference type="InterPro" id="IPR001611">
    <property type="entry name" value="Leu-rich_rpt"/>
</dbReference>
<dbReference type="SUPFAM" id="SSF56112">
    <property type="entry name" value="Protein kinase-like (PK-like)"/>
    <property type="match status" value="1"/>
</dbReference>
<keyword evidence="10" id="KW-1185">Reference proteome</keyword>
<dbReference type="InterPro" id="IPR008271">
    <property type="entry name" value="Ser/Thr_kinase_AS"/>
</dbReference>
<dbReference type="InterPro" id="IPR032675">
    <property type="entry name" value="LRR_dom_sf"/>
</dbReference>
<evidence type="ECO:0000256" key="7">
    <source>
        <dbReference type="SAM" id="Phobius"/>
    </source>
</evidence>
<dbReference type="EMBL" id="LHPG02000010">
    <property type="protein sequence ID" value="PRW50854.1"/>
    <property type="molecule type" value="Genomic_DNA"/>
</dbReference>
<dbReference type="Gene3D" id="3.80.10.10">
    <property type="entry name" value="Ribonuclease Inhibitor"/>
    <property type="match status" value="1"/>
</dbReference>
<feature type="region of interest" description="Disordered" evidence="6">
    <location>
        <begin position="155"/>
        <end position="179"/>
    </location>
</feature>
<feature type="region of interest" description="Disordered" evidence="6">
    <location>
        <begin position="283"/>
        <end position="310"/>
    </location>
</feature>
<sequence length="987" mass="102471">MLALCAKPARLAALSCRSRPFGQRRGPAAPRSSQGEPHKRSIEELAGQQLSGTDPGGELGALDPGPKQTGGGGQGGPRELEVDADLKAALLPLLRATRSRLLAHGTATAAPSPRTLAEAAVAAAEASGALPPLAGAQRAAVEGFFARLAGDLPAASGRGGESEKEGGAFEDFGTSGGEAEFGEEDAALRIKSSHRELLEAVINAHLADAGSPHRMSGPEESVKAGGEVGNLALQSDTHGSEEPRGNPAESGSDRAERQAEAQFQQLELSGLPHASADDFARQRAWEAAPRRRRGGSAAVEGDAPAAGDGMQVVDSHTDARQLGGSGQPGTSQQGSQKDLVGLGLAGTAPQPGGWPLPPRLQEFYFAEMPNVTGPIPPGWRLPDTMTVLFSPGLPYGGSLSSEWILPVSLKFLNLERCNLSGPLPEGWPLPTNLSGVSLLRNSFTGTIPSSFTKLPNLQVLDLSDNQLTGSIPASMEFGQYELLGLNVANNNLSGRVPSWPDQPAAKAQLAIKPGNPDLCGQVPTAPLVSPVTELPPCPGDAQPSSGGSSTGAIVGGVVGGVVALTAVLLGAMWYVRRRRQRAQRTGSSALEDGLTDIKLVLPLQTGGTGSAALQPRPQPFNPFAAGPKCSQSGSSSASRLSSSNSRTLPISAAASLLAADAGSGGSSGPLEESAAVVAKLEALQRQPPTWFIDPDRIVLEQGPDGKLVLLGRGSYGHVYRGGLKAASSHGLSVEHTIAELGEGRQASSSNQAPKAPASRELQAKAPIMPAALKVMDTGDVNAFLKEVSVMQRLADCPQVVTLHGACVVGQQLVVAMELIQGGDLRAALSGERALELSWRRRGRQVALDIAAGLAHLHASNVMHRDLKSKNVLLTRDWRAKVADVGTAALHSATLLSAGSSMFGGTLAWAAPELLLAAPCTNKIDVYSLGVVLWELVTKELPRRGFVQPPPASEDCPQDLSELIGECLQQDPARRPTAQQVLERLQAL</sequence>
<proteinExistence type="predicted"/>
<dbReference type="GO" id="GO:0004672">
    <property type="term" value="F:protein kinase activity"/>
    <property type="evidence" value="ECO:0007669"/>
    <property type="project" value="InterPro"/>
</dbReference>